<dbReference type="InterPro" id="IPR046347">
    <property type="entry name" value="bZIP_sf"/>
</dbReference>
<protein>
    <submittedName>
        <fullName evidence="8">Transcription factor RF2b</fullName>
    </submittedName>
</protein>
<dbReference type="Gramene" id="XM_028326694.1">
    <property type="protein sequence ID" value="XP_028182495.1"/>
    <property type="gene ID" value="LOC114369463"/>
</dbReference>
<keyword evidence="3" id="KW-0238">DNA-binding</keyword>
<reference evidence="8 9" key="1">
    <citation type="submission" date="2018-09" db="EMBL/GenBank/DDBJ databases">
        <title>A high-quality reference genome of wild soybean provides a powerful tool to mine soybean genomes.</title>
        <authorList>
            <person name="Xie M."/>
            <person name="Chung C.Y.L."/>
            <person name="Li M.-W."/>
            <person name="Wong F.-L."/>
            <person name="Chan T.-F."/>
            <person name="Lam H.-M."/>
        </authorList>
    </citation>
    <scope>NUCLEOTIDE SEQUENCE [LARGE SCALE GENOMIC DNA]</scope>
    <source>
        <strain evidence="9">cv. W05</strain>
        <tissue evidence="8">Hypocotyl of etiolated seedlings</tissue>
    </source>
</reference>
<dbReference type="EMBL" id="QZWG01000010">
    <property type="protein sequence ID" value="RZB88614.1"/>
    <property type="molecule type" value="Genomic_DNA"/>
</dbReference>
<feature type="region of interest" description="Disordered" evidence="6">
    <location>
        <begin position="266"/>
        <end position="317"/>
    </location>
</feature>
<dbReference type="Gene3D" id="1.20.5.170">
    <property type="match status" value="1"/>
</dbReference>
<evidence type="ECO:0000256" key="1">
    <source>
        <dbReference type="ARBA" id="ARBA00004123"/>
    </source>
</evidence>
<dbReference type="PANTHER" id="PTHR13690">
    <property type="entry name" value="TRANSCRIPTION FACTOR POSF21-RELATED"/>
    <property type="match status" value="1"/>
</dbReference>
<dbReference type="PROSITE" id="PS50217">
    <property type="entry name" value="BZIP"/>
    <property type="match status" value="1"/>
</dbReference>
<feature type="region of interest" description="Disordered" evidence="6">
    <location>
        <begin position="85"/>
        <end position="105"/>
    </location>
</feature>
<evidence type="ECO:0000256" key="6">
    <source>
        <dbReference type="SAM" id="MobiDB-lite"/>
    </source>
</evidence>
<feature type="domain" description="BZIP" evidence="7">
    <location>
        <begin position="143"/>
        <end position="206"/>
    </location>
</feature>
<sequence length="317" mass="35101">MDPGFAGAPPGTAVFDQILAEEPDSSLLHRNTFSGDSFSIPDTFEDVLNFDLEQFDFDILNSPPPSPTLPPTVTVDSASSVELKAQASEVGPVGPTAGLDLGGERKGKRRLRNSYTVGAYGPLVSRGKRTMNSEELAELARVDPKRVKRILCNRKSAAKSKERRVIYEKDLREKVPQLAIQSANLDAKLRFLAEDTTNRDVRLKQLRLTIDAMRQEAQIKDALSASVKEELRSLRRNKHGHVGVMSSCGSVDELTSQFSSQLALQKFHNHPSSSQKHLDLPQQTQLSMPNPLPYSTTQSFSGQYGPNNYFSNFNQQN</sequence>
<dbReference type="GO" id="GO:0003677">
    <property type="term" value="F:DNA binding"/>
    <property type="evidence" value="ECO:0007669"/>
    <property type="project" value="UniProtKB-KW"/>
</dbReference>
<evidence type="ECO:0000313" key="9">
    <source>
        <dbReference type="Proteomes" id="UP000289340"/>
    </source>
</evidence>
<dbReference type="PANTHER" id="PTHR13690:SF86">
    <property type="entry name" value="TRANSCRIPTION FACTOR VIP1"/>
    <property type="match status" value="1"/>
</dbReference>
<dbReference type="CDD" id="cd14703">
    <property type="entry name" value="bZIP_plant_RF2"/>
    <property type="match status" value="1"/>
</dbReference>
<evidence type="ECO:0000256" key="5">
    <source>
        <dbReference type="ARBA" id="ARBA00023242"/>
    </source>
</evidence>
<dbReference type="Proteomes" id="UP000289340">
    <property type="component" value="Chromosome 10"/>
</dbReference>
<keyword evidence="4" id="KW-0804">Transcription</keyword>
<keyword evidence="9" id="KW-1185">Reference proteome</keyword>
<evidence type="ECO:0000256" key="3">
    <source>
        <dbReference type="ARBA" id="ARBA00023125"/>
    </source>
</evidence>
<evidence type="ECO:0000259" key="7">
    <source>
        <dbReference type="PROSITE" id="PS50217"/>
    </source>
</evidence>
<gene>
    <name evidence="8" type="ORF">D0Y65_027839</name>
</gene>
<organism evidence="8 9">
    <name type="scientific">Glycine soja</name>
    <name type="common">Wild soybean</name>
    <dbReference type="NCBI Taxonomy" id="3848"/>
    <lineage>
        <taxon>Eukaryota</taxon>
        <taxon>Viridiplantae</taxon>
        <taxon>Streptophyta</taxon>
        <taxon>Embryophyta</taxon>
        <taxon>Tracheophyta</taxon>
        <taxon>Spermatophyta</taxon>
        <taxon>Magnoliopsida</taxon>
        <taxon>eudicotyledons</taxon>
        <taxon>Gunneridae</taxon>
        <taxon>Pentapetalae</taxon>
        <taxon>rosids</taxon>
        <taxon>fabids</taxon>
        <taxon>Fabales</taxon>
        <taxon>Fabaceae</taxon>
        <taxon>Papilionoideae</taxon>
        <taxon>50 kb inversion clade</taxon>
        <taxon>NPAAA clade</taxon>
        <taxon>indigoferoid/millettioid clade</taxon>
        <taxon>Phaseoleae</taxon>
        <taxon>Glycine</taxon>
        <taxon>Glycine subgen. Soja</taxon>
    </lineage>
</organism>
<comment type="caution">
    <text evidence="8">The sequence shown here is derived from an EMBL/GenBank/DDBJ whole genome shotgun (WGS) entry which is preliminary data.</text>
</comment>
<evidence type="ECO:0000256" key="4">
    <source>
        <dbReference type="ARBA" id="ARBA00023163"/>
    </source>
</evidence>
<keyword evidence="5" id="KW-0539">Nucleus</keyword>
<comment type="subcellular location">
    <subcellularLocation>
        <location evidence="1">Nucleus</location>
    </subcellularLocation>
</comment>
<keyword evidence="2" id="KW-0805">Transcription regulation</keyword>
<accession>A0A445IRN5</accession>
<evidence type="ECO:0000256" key="2">
    <source>
        <dbReference type="ARBA" id="ARBA00023015"/>
    </source>
</evidence>
<evidence type="ECO:0000313" key="8">
    <source>
        <dbReference type="EMBL" id="RZB88614.1"/>
    </source>
</evidence>
<dbReference type="InterPro" id="IPR004827">
    <property type="entry name" value="bZIP"/>
</dbReference>
<feature type="compositionally biased region" description="Polar residues" evidence="6">
    <location>
        <begin position="270"/>
        <end position="317"/>
    </location>
</feature>
<dbReference type="GO" id="GO:0005634">
    <property type="term" value="C:nucleus"/>
    <property type="evidence" value="ECO:0007669"/>
    <property type="project" value="UniProtKB-SubCell"/>
</dbReference>
<dbReference type="SUPFAM" id="SSF57959">
    <property type="entry name" value="Leucine zipper domain"/>
    <property type="match status" value="1"/>
</dbReference>
<name>A0A445IRN5_GLYSO</name>
<dbReference type="AlphaFoldDB" id="A0A445IRN5"/>
<dbReference type="InterPro" id="IPR044759">
    <property type="entry name" value="bZIP_RF2"/>
</dbReference>
<dbReference type="SMR" id="A0A445IRN5"/>
<proteinExistence type="predicted"/>
<dbReference type="GO" id="GO:0003700">
    <property type="term" value="F:DNA-binding transcription factor activity"/>
    <property type="evidence" value="ECO:0007669"/>
    <property type="project" value="InterPro"/>
</dbReference>